<dbReference type="Proteomes" id="UP001148629">
    <property type="component" value="Unassembled WGS sequence"/>
</dbReference>
<name>A0ACC1SJN8_9HYPO</name>
<accession>A0ACC1SJN8</accession>
<sequence>MRVIWALASVVGGASAILAPRSPTKAPYHVPEGFDLAENEYIVKLRDDHNLEDHFANTGLNLTEAATTFSTFNVINAYHLTVREEDSHFIHEIIRHDPGVEYIHHDYYPRDTIPELSDTIEKEDLKKEGVNSPSRKDKRWNRQIWARLSSWNMAMVNNGWTLPQIGYPEDRERLDLGTDLEKEHMTYWKYHPGPGVNIYVFDSGVRLSHDAFQRYTGLAPKVRNFGDLKPTDQSPYCPDGHTMDDDVGHGTLVAGIAAGTANSAAFDAHIVNVKVYCQAKASQKAAAVDAVVAEHNKFKQNPPWDGWRGSVINWSLDSAIPPSDDILQVALQKAADAGIPIAAAAGNSDETRLTIPARYQSTMSVGAVNIQYNRWTRPPIGILPASGSNHHRKLDVFAPGEKIKSSNIKCNDCYSRENGTSMAAPHVAGVMAIMVDYEGWENLDNAEKIYERIRANMLRHVNVDDSMKKAGTTRNLLSSGITRHQEHPYDRHPYQGIPEGEQVPADNTPWGPGGIPNKRRRQYRRQDDDTEKSDDTNDRNWSNISQQIVDPSDADKLMQDGDDSDYKPPEPDSSACFGLQTNHYVLRDPMVANIEDFCKNAQALARPDDGSKFITGKYNENTPNEVMLIIEYETPDLDYEVLEQDCIFYLKDVVLDRCDSSSQDNPGNWKAGGAAVKDKVAYRMEPLKERKTWAACKVDDRKVYVWGGGWSTTDSGKKLIDEAGKCGIESPKFNYGGGDDNREWTAEMNGKNDVDAKCISEAIDRAGGGKDIGCEVTKPPPPPPPAPFEPKYDCSGSGLCGGPLLQKKHCDYAVNRLRRNRADPFCNNQLTGNCWAKSDGLGCGVFIEGKDCQMIGDDLWEWFQKIRSAGCDKCGKVEYKSGCFVNINYVSNCNNHD</sequence>
<dbReference type="EMBL" id="JANRMS010000375">
    <property type="protein sequence ID" value="KAJ3541019.1"/>
    <property type="molecule type" value="Genomic_DNA"/>
</dbReference>
<evidence type="ECO:0000313" key="1">
    <source>
        <dbReference type="EMBL" id="KAJ3541019.1"/>
    </source>
</evidence>
<evidence type="ECO:0000313" key="2">
    <source>
        <dbReference type="Proteomes" id="UP001148629"/>
    </source>
</evidence>
<keyword evidence="2" id="KW-1185">Reference proteome</keyword>
<gene>
    <name evidence="1" type="ORF">NM208_g4800</name>
</gene>
<proteinExistence type="predicted"/>
<comment type="caution">
    <text evidence="1">The sequence shown here is derived from an EMBL/GenBank/DDBJ whole genome shotgun (WGS) entry which is preliminary data.</text>
</comment>
<organism evidence="1 2">
    <name type="scientific">Fusarium decemcellulare</name>
    <dbReference type="NCBI Taxonomy" id="57161"/>
    <lineage>
        <taxon>Eukaryota</taxon>
        <taxon>Fungi</taxon>
        <taxon>Dikarya</taxon>
        <taxon>Ascomycota</taxon>
        <taxon>Pezizomycotina</taxon>
        <taxon>Sordariomycetes</taxon>
        <taxon>Hypocreomycetidae</taxon>
        <taxon>Hypocreales</taxon>
        <taxon>Nectriaceae</taxon>
        <taxon>Fusarium</taxon>
        <taxon>Fusarium decemcellulare species complex</taxon>
    </lineage>
</organism>
<protein>
    <submittedName>
        <fullName evidence="1">Uncharacterized protein</fullName>
    </submittedName>
</protein>
<reference evidence="1" key="1">
    <citation type="submission" date="2022-08" db="EMBL/GenBank/DDBJ databases">
        <title>Genome Sequence of Fusarium decemcellulare.</title>
        <authorList>
            <person name="Buettner E."/>
        </authorList>
    </citation>
    <scope>NUCLEOTIDE SEQUENCE</scope>
    <source>
        <strain evidence="1">Babe19</strain>
    </source>
</reference>